<protein>
    <submittedName>
        <fullName evidence="1">Uncharacterized protein</fullName>
    </submittedName>
</protein>
<dbReference type="EMBL" id="JBBCAQ010000022">
    <property type="protein sequence ID" value="KAK7590141.1"/>
    <property type="molecule type" value="Genomic_DNA"/>
</dbReference>
<gene>
    <name evidence="1" type="ORF">V9T40_001754</name>
</gene>
<organism evidence="1 2">
    <name type="scientific">Parthenolecanium corni</name>
    <dbReference type="NCBI Taxonomy" id="536013"/>
    <lineage>
        <taxon>Eukaryota</taxon>
        <taxon>Metazoa</taxon>
        <taxon>Ecdysozoa</taxon>
        <taxon>Arthropoda</taxon>
        <taxon>Hexapoda</taxon>
        <taxon>Insecta</taxon>
        <taxon>Pterygota</taxon>
        <taxon>Neoptera</taxon>
        <taxon>Paraneoptera</taxon>
        <taxon>Hemiptera</taxon>
        <taxon>Sternorrhyncha</taxon>
        <taxon>Coccoidea</taxon>
        <taxon>Coccidae</taxon>
        <taxon>Parthenolecanium</taxon>
    </lineage>
</organism>
<evidence type="ECO:0000313" key="1">
    <source>
        <dbReference type="EMBL" id="KAK7590141.1"/>
    </source>
</evidence>
<name>A0AAN9TH56_9HEMI</name>
<keyword evidence="2" id="KW-1185">Reference proteome</keyword>
<reference evidence="1 2" key="1">
    <citation type="submission" date="2024-03" db="EMBL/GenBank/DDBJ databases">
        <title>Adaptation during the transition from Ophiocordyceps entomopathogen to insect associate is accompanied by gene loss and intensified selection.</title>
        <authorList>
            <person name="Ward C.M."/>
            <person name="Onetto C.A."/>
            <person name="Borneman A.R."/>
        </authorList>
    </citation>
    <scope>NUCLEOTIDE SEQUENCE [LARGE SCALE GENOMIC DNA]</scope>
    <source>
        <strain evidence="1">AWRI1</strain>
        <tissue evidence="1">Single Adult Female</tissue>
    </source>
</reference>
<dbReference type="Proteomes" id="UP001367676">
    <property type="component" value="Unassembled WGS sequence"/>
</dbReference>
<proteinExistence type="predicted"/>
<evidence type="ECO:0000313" key="2">
    <source>
        <dbReference type="Proteomes" id="UP001367676"/>
    </source>
</evidence>
<dbReference type="AlphaFoldDB" id="A0AAN9TH56"/>
<accession>A0AAN9TH56</accession>
<comment type="caution">
    <text evidence="1">The sequence shown here is derived from an EMBL/GenBank/DDBJ whole genome shotgun (WGS) entry which is preliminary data.</text>
</comment>
<sequence>MLALEASMERERCALHDRQVRLHSVHTDLGLDLPTSIHLPDGEELPYGSSTRLHIRDAEQVSRPFIFMDIRRKMHLVRDTKRLDEKKGLLWRAANDYTGCSTLCGKFEVLLLSQ</sequence>